<dbReference type="AlphaFoldDB" id="C5LIU8"/>
<dbReference type="InterPro" id="IPR019496">
    <property type="entry name" value="NUFIP1_cons_dom"/>
</dbReference>
<feature type="zinc finger region" description="C3H1-type" evidence="4">
    <location>
        <begin position="297"/>
        <end position="325"/>
    </location>
</feature>
<evidence type="ECO:0000256" key="4">
    <source>
        <dbReference type="PROSITE-ProRule" id="PRU00723"/>
    </source>
</evidence>
<keyword evidence="1 4" id="KW-0479">Metal-binding</keyword>
<dbReference type="GO" id="GO:0008270">
    <property type="term" value="F:zinc ion binding"/>
    <property type="evidence" value="ECO:0007669"/>
    <property type="project" value="UniProtKB-KW"/>
</dbReference>
<dbReference type="Pfam" id="PF00642">
    <property type="entry name" value="zf-CCCH"/>
    <property type="match status" value="1"/>
</dbReference>
<dbReference type="OrthoDB" id="411372at2759"/>
<evidence type="ECO:0000256" key="1">
    <source>
        <dbReference type="ARBA" id="ARBA00022723"/>
    </source>
</evidence>
<feature type="compositionally biased region" description="Polar residues" evidence="5">
    <location>
        <begin position="195"/>
        <end position="205"/>
    </location>
</feature>
<dbReference type="PROSITE" id="PS50103">
    <property type="entry name" value="ZF_C3H1"/>
    <property type="match status" value="1"/>
</dbReference>
<sequence>MDAFQAARSAYLRSRGHDSSSRHRADRPDSIPYAKGRGRTRNVIPSSSSTSMDLNGYQPGGWPGWSPNPWYDDQSWWGVGPYGKGGPPMGQWGGWDYYRQAAPWTSGKGKGKGGGGGGGGAGLFWEDTLGTLPKASQFYCEPCEMDLCTAEALGKHKLTYHVKCPMPGCDYSAPPHLVEAHKWSHMAESKGADAESSNSSQQPEEIQTWLEERRKNFPNAAKNRRSDDVKGMTLKEIPESSSSESSDSESSPEEDAKYSSEAKGEEEEVSVPTFSDDVAVGTIEVPSEEENGVKVTRPKHGMCRFFLERGRCRHGDKCKYKHVRLARPNRKKNKNNHKELVDQLKTFLAEKGEDSDADESSS</sequence>
<dbReference type="GeneID" id="9047739"/>
<feature type="region of interest" description="Disordered" evidence="5">
    <location>
        <begin position="185"/>
        <end position="277"/>
    </location>
</feature>
<feature type="region of interest" description="Disordered" evidence="5">
    <location>
        <begin position="1"/>
        <end position="52"/>
    </location>
</feature>
<name>C5LIU8_PERM5</name>
<evidence type="ECO:0000256" key="2">
    <source>
        <dbReference type="ARBA" id="ARBA00022771"/>
    </source>
</evidence>
<dbReference type="SMART" id="SM00356">
    <property type="entry name" value="ZnF_C3H1"/>
    <property type="match status" value="1"/>
</dbReference>
<evidence type="ECO:0000259" key="6">
    <source>
        <dbReference type="PROSITE" id="PS50103"/>
    </source>
</evidence>
<dbReference type="Pfam" id="PF10453">
    <property type="entry name" value="NUFIP1"/>
    <property type="match status" value="1"/>
</dbReference>
<evidence type="ECO:0000313" key="7">
    <source>
        <dbReference type="EMBL" id="EER03501.1"/>
    </source>
</evidence>
<proteinExistence type="predicted"/>
<reference evidence="7 8" key="1">
    <citation type="submission" date="2008-07" db="EMBL/GenBank/DDBJ databases">
        <authorList>
            <person name="El-Sayed N."/>
            <person name="Caler E."/>
            <person name="Inman J."/>
            <person name="Amedeo P."/>
            <person name="Hass B."/>
            <person name="Wortman J."/>
        </authorList>
    </citation>
    <scope>NUCLEOTIDE SEQUENCE [LARGE SCALE GENOMIC DNA]</scope>
    <source>
        <strain evidence="8">ATCC 50983 / TXsc</strain>
    </source>
</reference>
<feature type="domain" description="C3H1-type" evidence="6">
    <location>
        <begin position="297"/>
        <end position="325"/>
    </location>
</feature>
<feature type="compositionally biased region" description="Basic and acidic residues" evidence="5">
    <location>
        <begin position="15"/>
        <end position="29"/>
    </location>
</feature>
<dbReference type="SUPFAM" id="SSF90229">
    <property type="entry name" value="CCCH zinc finger"/>
    <property type="match status" value="1"/>
</dbReference>
<dbReference type="Proteomes" id="UP000007800">
    <property type="component" value="Unassembled WGS sequence"/>
</dbReference>
<evidence type="ECO:0000313" key="8">
    <source>
        <dbReference type="Proteomes" id="UP000007800"/>
    </source>
</evidence>
<dbReference type="Gene3D" id="4.10.1000.10">
    <property type="entry name" value="Zinc finger, CCCH-type"/>
    <property type="match status" value="1"/>
</dbReference>
<dbReference type="InterPro" id="IPR013087">
    <property type="entry name" value="Znf_C2H2_type"/>
</dbReference>
<evidence type="ECO:0000256" key="3">
    <source>
        <dbReference type="ARBA" id="ARBA00022833"/>
    </source>
</evidence>
<evidence type="ECO:0000256" key="5">
    <source>
        <dbReference type="SAM" id="MobiDB-lite"/>
    </source>
</evidence>
<keyword evidence="3 4" id="KW-0862">Zinc</keyword>
<dbReference type="RefSeq" id="XP_002771685.1">
    <property type="nucleotide sequence ID" value="XM_002771639.1"/>
</dbReference>
<dbReference type="InterPro" id="IPR000571">
    <property type="entry name" value="Znf_CCCH"/>
</dbReference>
<dbReference type="PROSITE" id="PS00028">
    <property type="entry name" value="ZINC_FINGER_C2H2_1"/>
    <property type="match status" value="1"/>
</dbReference>
<feature type="compositionally biased region" description="Basic and acidic residues" evidence="5">
    <location>
        <begin position="254"/>
        <end position="263"/>
    </location>
</feature>
<keyword evidence="2 4" id="KW-0863">Zinc-finger</keyword>
<gene>
    <name evidence="7" type="ORF">Pmar_PMAR014720</name>
</gene>
<dbReference type="InterPro" id="IPR036855">
    <property type="entry name" value="Znf_CCCH_sf"/>
</dbReference>
<organism evidence="8">
    <name type="scientific">Perkinsus marinus (strain ATCC 50983 / TXsc)</name>
    <dbReference type="NCBI Taxonomy" id="423536"/>
    <lineage>
        <taxon>Eukaryota</taxon>
        <taxon>Sar</taxon>
        <taxon>Alveolata</taxon>
        <taxon>Perkinsozoa</taxon>
        <taxon>Perkinsea</taxon>
        <taxon>Perkinsida</taxon>
        <taxon>Perkinsidae</taxon>
        <taxon>Perkinsus</taxon>
    </lineage>
</organism>
<dbReference type="InParanoid" id="C5LIU8"/>
<keyword evidence="8" id="KW-1185">Reference proteome</keyword>
<accession>C5LIU8</accession>
<protein>
    <recommendedName>
        <fullName evidence="6">C3H1-type domain-containing protein</fullName>
    </recommendedName>
</protein>
<feature type="compositionally biased region" description="Polar residues" evidence="5">
    <location>
        <begin position="43"/>
        <end position="52"/>
    </location>
</feature>
<dbReference type="EMBL" id="GG682243">
    <property type="protein sequence ID" value="EER03501.1"/>
    <property type="molecule type" value="Genomic_DNA"/>
</dbReference>